<organism evidence="3 4">
    <name type="scientific">Neofusicoccum ribis</name>
    <dbReference type="NCBI Taxonomy" id="45134"/>
    <lineage>
        <taxon>Eukaryota</taxon>
        <taxon>Fungi</taxon>
        <taxon>Dikarya</taxon>
        <taxon>Ascomycota</taxon>
        <taxon>Pezizomycotina</taxon>
        <taxon>Dothideomycetes</taxon>
        <taxon>Dothideomycetes incertae sedis</taxon>
        <taxon>Botryosphaeriales</taxon>
        <taxon>Botryosphaeriaceae</taxon>
        <taxon>Neofusicoccum</taxon>
    </lineage>
</organism>
<dbReference type="EMBL" id="JAJVDC020000239">
    <property type="protein sequence ID" value="KAL1617225.1"/>
    <property type="molecule type" value="Genomic_DNA"/>
</dbReference>
<keyword evidence="2" id="KW-1133">Transmembrane helix</keyword>
<gene>
    <name evidence="3" type="ORF">SLS56_011088</name>
</gene>
<feature type="transmembrane region" description="Helical" evidence="2">
    <location>
        <begin position="1196"/>
        <end position="1216"/>
    </location>
</feature>
<reference evidence="3 4" key="1">
    <citation type="submission" date="2024-02" db="EMBL/GenBank/DDBJ databases">
        <title>De novo assembly and annotation of 12 fungi associated with fruit tree decline syndrome in Ontario, Canada.</title>
        <authorList>
            <person name="Sulman M."/>
            <person name="Ellouze W."/>
            <person name="Ilyukhin E."/>
        </authorList>
    </citation>
    <scope>NUCLEOTIDE SEQUENCE [LARGE SCALE GENOMIC DNA]</scope>
    <source>
        <strain evidence="3 4">M1-105</strain>
    </source>
</reference>
<feature type="transmembrane region" description="Helical" evidence="2">
    <location>
        <begin position="1168"/>
        <end position="1189"/>
    </location>
</feature>
<evidence type="ECO:0000256" key="2">
    <source>
        <dbReference type="SAM" id="Phobius"/>
    </source>
</evidence>
<feature type="region of interest" description="Disordered" evidence="1">
    <location>
        <begin position="1"/>
        <end position="66"/>
    </location>
</feature>
<comment type="caution">
    <text evidence="3">The sequence shown here is derived from an EMBL/GenBank/DDBJ whole genome shotgun (WGS) entry which is preliminary data.</text>
</comment>
<evidence type="ECO:0000313" key="3">
    <source>
        <dbReference type="EMBL" id="KAL1617225.1"/>
    </source>
</evidence>
<protein>
    <recommendedName>
        <fullName evidence="5">Mg2+ transporter zinc transport protein</fullName>
    </recommendedName>
</protein>
<proteinExistence type="predicted"/>
<feature type="transmembrane region" description="Helical" evidence="2">
    <location>
        <begin position="1228"/>
        <end position="1248"/>
    </location>
</feature>
<feature type="region of interest" description="Disordered" evidence="1">
    <location>
        <begin position="1283"/>
        <end position="1353"/>
    </location>
</feature>
<feature type="compositionally biased region" description="Basic and acidic residues" evidence="1">
    <location>
        <begin position="1284"/>
        <end position="1306"/>
    </location>
</feature>
<evidence type="ECO:0000256" key="1">
    <source>
        <dbReference type="SAM" id="MobiDB-lite"/>
    </source>
</evidence>
<keyword evidence="2" id="KW-0472">Membrane</keyword>
<keyword evidence="4" id="KW-1185">Reference proteome</keyword>
<keyword evidence="2" id="KW-0812">Transmembrane</keyword>
<sequence>MEDSLKDSSHDTTMMTGVQTAIHAKPATTGERPAPSAETKASNAHVSKPGAKPSNPIYSSRIPPSAPELARNRETYASFGDAEGTTVSVNAYGNIMHIARFFGDGTVFQQYDLGCDAKSTPTLQINANLLIRNLDFVANSDFNKALCDGSEYGRLISNDNSSLVIVHKISPTSARMQGIEHTQDPSAIPDSVNFIMTPFADEVPQKMKLIKSGVYEVILHEDTWKKVRESGRLQITMAYRLELTSRLESQAELCVPHFAFEFLHSIFEYLNDKKKPLREYFPDSSVQSCPCQNRELNSVDRQCCSHCQLVLESLENLRRRIEDICERHLKWVVERTDLPEEMFSPHYWATGKTISDWQKNSWLPPRSLADTPLQLMKIYNLMYLKPMPDSWSDTLTSRIKKWIQTLDEDDKQGNYAFPRPSSVGSREYHLVDHVLIWQGLISAVGLGLGDALQQNISEPIKKFISKDYDNPFEACRKILKRFTTEFSSTKQRMLATQRTSTETRFMFHASDTVLLYDYNKMFFVESAVNYGREEPLEEWERTIFSQAYHQEFQRLDWKKPLYYALALAIASTERQISSLTVERVMEITTTSLLGASSANGLMPGMMTRNRDPAMFEHMLDRDFFWHTSFELPYALWHHGRKHLEGVAKMGDASHQNFRETIPKVEISQSPRATGILQTEQIMTKRIPFNSFSNLIERKGLTELSDGWILPGPQALNFEFSQRFTSHDAIKSYIDELHKSGVFSWKSGTVISTAVSSYKGEFYDKDGGKGFVINISKRMERPGNPLSEMEIMTNKDIMDALGSIRTVQDAKKRLILLPNADKETALLCYLGSPGPEKDNMASFFERHVAYDKYFFDGTNAARNEWDTELHLSFFRKIETDKRSSEGIPATNIIELENNISITRAAMGFRFVGDFLDRYWTCHFLEHGTQMKGEAGIAEEKDTFKAHFMERLKRTGSFKVQGGTDRRYVYPWQQRKVLELLLFQHMLEEMVHFTQEIFEWAREFMLETTLRRRLGKPTRIEKATRRTIHLTTPFKVKIEDSENPIAASIHEVIDLLRNTDNENYFSFAERWRVFEPVLVAVEDDIEENLERIAEWKRREIDRKQETPVWTWNDERRYGPIVAKLEVLNQRTIRELERGKASLEGFRESLTGRLASIREDISFRGSENINLFTYVTVVFVPLGFGSAIFSMGDPPTTEILGYMILTSIIALVVTVIALANARSLGNKIVRPVISLSCWLTKLLFYPALLVVRLISRFITARIAHFLQTHDEYLLWINTFHPTVEGRQQYDDDREEKGKEQEQNRGRSDASRQAAKSNGAISQPRPEDSSPKLSESDLESGKPTPSRSFISLLGRRS</sequence>
<dbReference type="Proteomes" id="UP001521116">
    <property type="component" value="Unassembled WGS sequence"/>
</dbReference>
<evidence type="ECO:0000313" key="4">
    <source>
        <dbReference type="Proteomes" id="UP001521116"/>
    </source>
</evidence>
<feature type="compositionally biased region" description="Basic and acidic residues" evidence="1">
    <location>
        <begin position="1"/>
        <end position="10"/>
    </location>
</feature>
<accession>A0ABR3SCK6</accession>
<evidence type="ECO:0008006" key="5">
    <source>
        <dbReference type="Google" id="ProtNLM"/>
    </source>
</evidence>
<name>A0ABR3SCK6_9PEZI</name>